<keyword evidence="2" id="KW-1185">Reference proteome</keyword>
<reference evidence="1" key="1">
    <citation type="submission" date="2021-06" db="EMBL/GenBank/DDBJ databases">
        <authorList>
            <person name="Kallberg Y."/>
            <person name="Tangrot J."/>
            <person name="Rosling A."/>
        </authorList>
    </citation>
    <scope>NUCLEOTIDE SEQUENCE</scope>
    <source>
        <strain evidence="1">MA461A</strain>
    </source>
</reference>
<evidence type="ECO:0000313" key="1">
    <source>
        <dbReference type="EMBL" id="CAG8563320.1"/>
    </source>
</evidence>
<accession>A0ACA9M367</accession>
<protein>
    <submittedName>
        <fullName evidence="1">23307_t:CDS:1</fullName>
    </submittedName>
</protein>
<gene>
    <name evidence="1" type="ORF">RPERSI_LOCUS4457</name>
</gene>
<name>A0ACA9M367_9GLOM</name>
<evidence type="ECO:0000313" key="2">
    <source>
        <dbReference type="Proteomes" id="UP000789920"/>
    </source>
</evidence>
<sequence length="169" mass="20089">MEAFLLYKYKKCLHCNKKITDPVIIYKLKIKICRQCIVDALISNEEFEKTYFPVDSRLTDKRAIIKAVYYSVDFMQLKGSYLSFDLQYDSMLSHVLFFYRKDIDKFAKELKQIPNDNLVNWLQERENIVHQYQKNILKAKHPLLNDKNIELMLSRASFCIPSKFSLATI</sequence>
<dbReference type="Proteomes" id="UP000789920">
    <property type="component" value="Unassembled WGS sequence"/>
</dbReference>
<organism evidence="1 2">
    <name type="scientific">Racocetra persica</name>
    <dbReference type="NCBI Taxonomy" id="160502"/>
    <lineage>
        <taxon>Eukaryota</taxon>
        <taxon>Fungi</taxon>
        <taxon>Fungi incertae sedis</taxon>
        <taxon>Mucoromycota</taxon>
        <taxon>Glomeromycotina</taxon>
        <taxon>Glomeromycetes</taxon>
        <taxon>Diversisporales</taxon>
        <taxon>Gigasporaceae</taxon>
        <taxon>Racocetra</taxon>
    </lineage>
</organism>
<proteinExistence type="predicted"/>
<comment type="caution">
    <text evidence="1">The sequence shown here is derived from an EMBL/GenBank/DDBJ whole genome shotgun (WGS) entry which is preliminary data.</text>
</comment>
<dbReference type="EMBL" id="CAJVQC010006125">
    <property type="protein sequence ID" value="CAG8563320.1"/>
    <property type="molecule type" value="Genomic_DNA"/>
</dbReference>